<dbReference type="Gene3D" id="1.10.720.30">
    <property type="entry name" value="SAP domain"/>
    <property type="match status" value="1"/>
</dbReference>
<dbReference type="SUPFAM" id="SSF52540">
    <property type="entry name" value="P-loop containing nucleoside triphosphate hydrolases"/>
    <property type="match status" value="2"/>
</dbReference>
<dbReference type="PROSITE" id="PS51194">
    <property type="entry name" value="HELICASE_CTER"/>
    <property type="match status" value="1"/>
</dbReference>
<dbReference type="InterPro" id="IPR003615">
    <property type="entry name" value="HNH_nuc"/>
</dbReference>
<dbReference type="GO" id="GO:0016787">
    <property type="term" value="F:hydrolase activity"/>
    <property type="evidence" value="ECO:0007669"/>
    <property type="project" value="UniProtKB-KW"/>
</dbReference>
<dbReference type="CDD" id="cd18793">
    <property type="entry name" value="SF2_C_SNF"/>
    <property type="match status" value="1"/>
</dbReference>
<dbReference type="GO" id="GO:0043596">
    <property type="term" value="C:nuclear replication fork"/>
    <property type="evidence" value="ECO:0007669"/>
    <property type="project" value="TreeGrafter"/>
</dbReference>
<dbReference type="PROSITE" id="PS50800">
    <property type="entry name" value="SAP"/>
    <property type="match status" value="1"/>
</dbReference>
<dbReference type="OrthoDB" id="2801544at2759"/>
<dbReference type="InterPro" id="IPR049730">
    <property type="entry name" value="SNF2/RAD54-like_C"/>
</dbReference>
<dbReference type="InterPro" id="IPR014001">
    <property type="entry name" value="Helicase_ATP-bd"/>
</dbReference>
<evidence type="ECO:0000313" key="4">
    <source>
        <dbReference type="Proteomes" id="UP000186817"/>
    </source>
</evidence>
<keyword evidence="1" id="KW-0378">Hydrolase</keyword>
<feature type="region of interest" description="Disordered" evidence="2">
    <location>
        <begin position="1134"/>
        <end position="1160"/>
    </location>
</feature>
<dbReference type="GO" id="GO:0008270">
    <property type="term" value="F:zinc ion binding"/>
    <property type="evidence" value="ECO:0007669"/>
    <property type="project" value="InterPro"/>
</dbReference>
<dbReference type="Pfam" id="PF00176">
    <property type="entry name" value="SNF2-rel_dom"/>
    <property type="match status" value="1"/>
</dbReference>
<comment type="caution">
    <text evidence="3">The sequence shown here is derived from an EMBL/GenBank/DDBJ whole genome shotgun (WGS) entry which is preliminary data.</text>
</comment>
<protein>
    <submittedName>
        <fullName evidence="3">Putative SMARCAL1-like protein</fullName>
    </submittedName>
</protein>
<dbReference type="Gene3D" id="3.40.50.10810">
    <property type="entry name" value="Tandem AAA-ATPase domain"/>
    <property type="match status" value="1"/>
</dbReference>
<dbReference type="PANTHER" id="PTHR45766:SF5">
    <property type="entry name" value="SNF2 DOMAIN-CONTAINING PROTEIN _ HELICASE DOMAIN-CONTAINING PROTEIN _ HNH ENDONUCLEASE DOMAIN-CONTAINING PROTEIN"/>
    <property type="match status" value="1"/>
</dbReference>
<proteinExistence type="predicted"/>
<dbReference type="InterPro" id="IPR003034">
    <property type="entry name" value="SAP_dom"/>
</dbReference>
<dbReference type="SMART" id="SM00490">
    <property type="entry name" value="HELICc"/>
    <property type="match status" value="1"/>
</dbReference>
<accession>A0A1Q9CG01</accession>
<evidence type="ECO:0000256" key="1">
    <source>
        <dbReference type="ARBA" id="ARBA00022801"/>
    </source>
</evidence>
<dbReference type="GO" id="GO:0031297">
    <property type="term" value="P:replication fork processing"/>
    <property type="evidence" value="ECO:0007669"/>
    <property type="project" value="TreeGrafter"/>
</dbReference>
<reference evidence="3 4" key="1">
    <citation type="submission" date="2016-02" db="EMBL/GenBank/DDBJ databases">
        <title>Genome analysis of coral dinoflagellate symbionts highlights evolutionary adaptations to a symbiotic lifestyle.</title>
        <authorList>
            <person name="Aranda M."/>
            <person name="Li Y."/>
            <person name="Liew Y.J."/>
            <person name="Baumgarten S."/>
            <person name="Simakov O."/>
            <person name="Wilson M."/>
            <person name="Piel J."/>
            <person name="Ashoor H."/>
            <person name="Bougouffa S."/>
            <person name="Bajic V.B."/>
            <person name="Ryu T."/>
            <person name="Ravasi T."/>
            <person name="Bayer T."/>
            <person name="Micklem G."/>
            <person name="Kim H."/>
            <person name="Bhak J."/>
            <person name="Lajeunesse T.C."/>
            <person name="Voolstra C.R."/>
        </authorList>
    </citation>
    <scope>NUCLEOTIDE SEQUENCE [LARGE SCALE GENOMIC DNA]</scope>
    <source>
        <strain evidence="3 4">CCMP2467</strain>
    </source>
</reference>
<dbReference type="InterPro" id="IPR002711">
    <property type="entry name" value="HNH"/>
</dbReference>
<dbReference type="Gene3D" id="1.10.30.50">
    <property type="match status" value="1"/>
</dbReference>
<dbReference type="Pfam" id="PF00271">
    <property type="entry name" value="Helicase_C"/>
    <property type="match status" value="1"/>
</dbReference>
<dbReference type="InterPro" id="IPR001650">
    <property type="entry name" value="Helicase_C-like"/>
</dbReference>
<dbReference type="InterPro" id="IPR038718">
    <property type="entry name" value="SNF2-like_sf"/>
</dbReference>
<dbReference type="PANTHER" id="PTHR45766">
    <property type="entry name" value="DNA ANNEALING HELICASE AND ENDONUCLEASE ZRANB3 FAMILY MEMBER"/>
    <property type="match status" value="1"/>
</dbReference>
<dbReference type="EMBL" id="LSRX01001244">
    <property type="protein sequence ID" value="OLP81854.1"/>
    <property type="molecule type" value="Genomic_DNA"/>
</dbReference>
<feature type="compositionally biased region" description="Basic residues" evidence="2">
    <location>
        <begin position="66"/>
        <end position="94"/>
    </location>
</feature>
<organism evidence="3 4">
    <name type="scientific">Symbiodinium microadriaticum</name>
    <name type="common">Dinoflagellate</name>
    <name type="synonym">Zooxanthella microadriatica</name>
    <dbReference type="NCBI Taxonomy" id="2951"/>
    <lineage>
        <taxon>Eukaryota</taxon>
        <taxon>Sar</taxon>
        <taxon>Alveolata</taxon>
        <taxon>Dinophyceae</taxon>
        <taxon>Suessiales</taxon>
        <taxon>Symbiodiniaceae</taxon>
        <taxon>Symbiodinium</taxon>
    </lineage>
</organism>
<dbReference type="GO" id="GO:0003676">
    <property type="term" value="F:nucleic acid binding"/>
    <property type="evidence" value="ECO:0007669"/>
    <property type="project" value="InterPro"/>
</dbReference>
<dbReference type="InterPro" id="IPR027417">
    <property type="entry name" value="P-loop_NTPase"/>
</dbReference>
<keyword evidence="4" id="KW-1185">Reference proteome</keyword>
<dbReference type="InterPro" id="IPR000330">
    <property type="entry name" value="SNF2_N"/>
</dbReference>
<dbReference type="Pfam" id="PF02037">
    <property type="entry name" value="SAP"/>
    <property type="match status" value="1"/>
</dbReference>
<sequence>MTSPPVAAANAADYATLRMVQLRQACRDARLPVSGKKEDLARRLQVVKQEGRQEVLARRQAYTGAHAHRRAERSRSPKGARRARGRTSRNKQVRSRGTYLSVEDFRKLWWAVKDGRLSCSSCSSTSAPCCCEGRFGLFVLCRSGRGGCGQRETLVRAMQRLPEGHVPVLTVELEDLQHVRLHASGADASLLQSLASELGMAASPPRLDWSDPSTLFFETDDPEGPSPRAGRVGYVFPLAESTDILQRLEALAKRVAAETPTLDRIRMDVALPGVMLARNDGQHDVAVGSLVEGALSRAPVLSRLRDFQWRGVRRALELKGRCLLADEMGCGKTPQALAVLAAYNTWPALVVCPACLRLTWAEEIEKWLPGLLQPRHVHIIYSSNDMLGPESKSELCVCIVSYTMARLLFQNLRRRSWRVAVVDESHNLRSRGSSISAATSAILELLRPLDRLLLLSGTPSRSSFLDIFTQADLLCPGLLGDFEVFAKDYDEPRLSKMGYLDRGKRCRRPWQLGLLMVENLMVRRRKKEVLEELPPKRRRVMRLALSKEHIGHLSEAELEANTLQERCGLLKLVASQSWLREKLEQCVAMGQKAVLFAHHLRVLDRICSLAQGIGCSFFRIDGSTPALTRQALLARFQTQAASPSPSPSSPLLAVIGITACAVGVDLSKASFCVFLELPPDAAWLCQAEDRLHRPGQRQAVDVLMLCADREEQAPKRARRNESSARKSKGKDWEGDVAQCCQVDRQRWLGLSGRLREVAALQDGPAMMLGSAEHLSMAALDGDPADSGECESLQFAFEMSPHTLRLHPFRRDGRPLAMSLRPEEASEDPELFRELSLRESERLLQQARDFQKAWKSLTPLQQKMAMGRPYRAEDLQAEHFQVRPIAAPSTRRFLHPHPVGEEEQCEVFVHYETGRLSGQTVRFLQPMSSSSLETPVLLCMECRRPLPMSLELAESWSGNGTSLRVHRKSESGEGEMFCAGPCRARYFGKRSGASLRRQLFELERGVCQRCGLDCHGLWQNLKSSNSSWLEELQKHSRMAAESNSAQSAALHTLLSHLTRFDSESPDDFKLTEGSLWQADHILPVWQGGGACGLENLQTLCASCHSLKTSEETKQRAKARAARAWPAGRLRFGSSSGFWAKGKQDLSKDSPELRPKSATSHAAECTRSTGLVFPKSVS</sequence>
<dbReference type="SMART" id="SM00513">
    <property type="entry name" value="SAP"/>
    <property type="match status" value="1"/>
</dbReference>
<dbReference type="GO" id="GO:0005524">
    <property type="term" value="F:ATP binding"/>
    <property type="evidence" value="ECO:0007669"/>
    <property type="project" value="InterPro"/>
</dbReference>
<dbReference type="Proteomes" id="UP000186817">
    <property type="component" value="Unassembled WGS sequence"/>
</dbReference>
<dbReference type="SMART" id="SM00487">
    <property type="entry name" value="DEXDc"/>
    <property type="match status" value="1"/>
</dbReference>
<gene>
    <name evidence="3" type="primary">C16A3.1</name>
    <name evidence="3" type="ORF">AK812_SmicGene37569</name>
</gene>
<dbReference type="GO" id="GO:0006281">
    <property type="term" value="P:DNA repair"/>
    <property type="evidence" value="ECO:0007669"/>
    <property type="project" value="TreeGrafter"/>
</dbReference>
<feature type="compositionally biased region" description="Basic and acidic residues" evidence="2">
    <location>
        <begin position="1140"/>
        <end position="1153"/>
    </location>
</feature>
<dbReference type="Pfam" id="PF01844">
    <property type="entry name" value="HNH"/>
    <property type="match status" value="1"/>
</dbReference>
<dbReference type="Gene3D" id="3.40.50.300">
    <property type="entry name" value="P-loop containing nucleotide triphosphate hydrolases"/>
    <property type="match status" value="1"/>
</dbReference>
<name>A0A1Q9CG01_SYMMI</name>
<dbReference type="GO" id="GO:0004520">
    <property type="term" value="F:DNA endonuclease activity"/>
    <property type="evidence" value="ECO:0007669"/>
    <property type="project" value="TreeGrafter"/>
</dbReference>
<feature type="region of interest" description="Disordered" evidence="2">
    <location>
        <begin position="60"/>
        <end position="95"/>
    </location>
</feature>
<dbReference type="OMA" id="EIADECS"/>
<dbReference type="InterPro" id="IPR036361">
    <property type="entry name" value="SAP_dom_sf"/>
</dbReference>
<dbReference type="PROSITE" id="PS51192">
    <property type="entry name" value="HELICASE_ATP_BIND_1"/>
    <property type="match status" value="1"/>
</dbReference>
<evidence type="ECO:0000256" key="2">
    <source>
        <dbReference type="SAM" id="MobiDB-lite"/>
    </source>
</evidence>
<dbReference type="CDD" id="cd00085">
    <property type="entry name" value="HNHc"/>
    <property type="match status" value="1"/>
</dbReference>
<dbReference type="AlphaFoldDB" id="A0A1Q9CG01"/>
<evidence type="ECO:0000313" key="3">
    <source>
        <dbReference type="EMBL" id="OLP81854.1"/>
    </source>
</evidence>